<reference evidence="9" key="1">
    <citation type="journal article" date="2020" name="Stud. Mycol.">
        <title>101 Dothideomycetes genomes: a test case for predicting lifestyles and emergence of pathogens.</title>
        <authorList>
            <person name="Haridas S."/>
            <person name="Albert R."/>
            <person name="Binder M."/>
            <person name="Bloem J."/>
            <person name="Labutti K."/>
            <person name="Salamov A."/>
            <person name="Andreopoulos B."/>
            <person name="Baker S."/>
            <person name="Barry K."/>
            <person name="Bills G."/>
            <person name="Bluhm B."/>
            <person name="Cannon C."/>
            <person name="Castanera R."/>
            <person name="Culley D."/>
            <person name="Daum C."/>
            <person name="Ezra D."/>
            <person name="Gonzalez J."/>
            <person name="Henrissat B."/>
            <person name="Kuo A."/>
            <person name="Liang C."/>
            <person name="Lipzen A."/>
            <person name="Lutzoni F."/>
            <person name="Magnuson J."/>
            <person name="Mondo S."/>
            <person name="Nolan M."/>
            <person name="Ohm R."/>
            <person name="Pangilinan J."/>
            <person name="Park H.-J."/>
            <person name="Ramirez L."/>
            <person name="Alfaro M."/>
            <person name="Sun H."/>
            <person name="Tritt A."/>
            <person name="Yoshinaga Y."/>
            <person name="Zwiers L.-H."/>
            <person name="Turgeon B."/>
            <person name="Goodwin S."/>
            <person name="Spatafora J."/>
            <person name="Crous P."/>
            <person name="Grigoriev I."/>
        </authorList>
    </citation>
    <scope>NUCLEOTIDE SEQUENCE</scope>
    <source>
        <strain evidence="9">CBS 115976</strain>
    </source>
</reference>
<dbReference type="Proteomes" id="UP000799302">
    <property type="component" value="Unassembled WGS sequence"/>
</dbReference>
<comment type="catalytic activity">
    <reaction evidence="6">
        <text>a 4-O-methyl-alpha-D-glucuronosyl ester derivative + H2O = 4-O-methyl-alpha-D-glucuronate derivative + an alcohol + H(+)</text>
        <dbReference type="Rhea" id="RHEA:67452"/>
        <dbReference type="ChEBI" id="CHEBI:15377"/>
        <dbReference type="ChEBI" id="CHEBI:15378"/>
        <dbReference type="ChEBI" id="CHEBI:30879"/>
        <dbReference type="ChEBI" id="CHEBI:171667"/>
        <dbReference type="ChEBI" id="CHEBI:171668"/>
        <dbReference type="EC" id="3.1.1.117"/>
    </reaction>
    <physiologicalReaction direction="left-to-right" evidence="6">
        <dbReference type="Rhea" id="RHEA:67453"/>
    </physiologicalReaction>
</comment>
<evidence type="ECO:0000256" key="2">
    <source>
        <dbReference type="ARBA" id="ARBA00022487"/>
    </source>
</evidence>
<dbReference type="OrthoDB" id="3781271at2759"/>
<dbReference type="AlphaFoldDB" id="A0A6A6UJ52"/>
<dbReference type="GO" id="GO:0052689">
    <property type="term" value="F:carboxylic ester hydrolase activity"/>
    <property type="evidence" value="ECO:0007669"/>
    <property type="project" value="UniProtKB-KW"/>
</dbReference>
<dbReference type="InterPro" id="IPR054579">
    <property type="entry name" value="GCE-like_dom"/>
</dbReference>
<dbReference type="GO" id="GO:0046274">
    <property type="term" value="P:lignin catabolic process"/>
    <property type="evidence" value="ECO:0007669"/>
    <property type="project" value="UniProtKB-KW"/>
</dbReference>
<feature type="domain" description="4-O-methyl-glucuronoyl methylesterase-like" evidence="8">
    <location>
        <begin position="77"/>
        <end position="306"/>
    </location>
</feature>
<keyword evidence="5" id="KW-0439">Lignin degradation</keyword>
<dbReference type="InterPro" id="IPR029058">
    <property type="entry name" value="AB_hydrolase_fold"/>
</dbReference>
<evidence type="ECO:0000256" key="4">
    <source>
        <dbReference type="ARBA" id="ARBA00022801"/>
    </source>
</evidence>
<name>A0A6A6UJ52_9PEZI</name>
<gene>
    <name evidence="9" type="ORF">BT63DRAFT_370104</name>
</gene>
<dbReference type="EC" id="3.1.1.117" evidence="7"/>
<keyword evidence="4" id="KW-0378">Hydrolase</keyword>
<keyword evidence="10" id="KW-1185">Reference proteome</keyword>
<evidence type="ECO:0000256" key="5">
    <source>
        <dbReference type="ARBA" id="ARBA00023185"/>
    </source>
</evidence>
<evidence type="ECO:0000256" key="7">
    <source>
        <dbReference type="ARBA" id="ARBA00026105"/>
    </source>
</evidence>
<evidence type="ECO:0000256" key="1">
    <source>
        <dbReference type="ARBA" id="ARBA00010092"/>
    </source>
</evidence>
<keyword evidence="3" id="KW-0732">Signal</keyword>
<dbReference type="SUPFAM" id="SSF53474">
    <property type="entry name" value="alpha/beta-Hydrolases"/>
    <property type="match status" value="1"/>
</dbReference>
<protein>
    <recommendedName>
        <fullName evidence="7">(4-O-methyl)-D-glucuronate--lignin esterase</fullName>
        <ecNumber evidence="7">3.1.1.117</ecNumber>
    </recommendedName>
</protein>
<evidence type="ECO:0000259" key="8">
    <source>
        <dbReference type="Pfam" id="PF22244"/>
    </source>
</evidence>
<dbReference type="Gene3D" id="3.40.50.1820">
    <property type="entry name" value="alpha/beta hydrolase"/>
    <property type="match status" value="1"/>
</dbReference>
<dbReference type="Pfam" id="PF22244">
    <property type="entry name" value="GCE_fung"/>
    <property type="match status" value="1"/>
</dbReference>
<sequence>MNATRLAACDTTPAKAGNNAKLPNPFKFNNGKAVATKEDWACRREEMRTMLQQFELGTKPPKPEKVTGTFSGNSLSITSSVGGKTMTFSVSIKLPSGGAGPYPVIIGNGGSSLPSFPGVATMMFNNNDIAANMAGSDRGKGKFYSLYPGSDAGALTAWAWAVSRIIDVLEETPAAKIDPKRVAITGCSRNGKGALTIGALDDRIALVIPEESGSGGTACWRLCDAEGKSAKVQTASQIVTENVWFSKKFDQYSKAVNTLPYDHHFLLGLVAPRGMITIDNAEPKWLGPMASWGCSNAARTIYDALGAQDNFGETLASSHPHCSFPAVQKPEVEAFVNKFLLGQSSVATKVFKAYTAQPFEKSQWIDWTTPKLT</sequence>
<proteinExistence type="inferred from homology"/>
<evidence type="ECO:0000256" key="6">
    <source>
        <dbReference type="ARBA" id="ARBA00024511"/>
    </source>
</evidence>
<accession>A0A6A6UJ52</accession>
<evidence type="ECO:0000313" key="10">
    <source>
        <dbReference type="Proteomes" id="UP000799302"/>
    </source>
</evidence>
<evidence type="ECO:0000313" key="9">
    <source>
        <dbReference type="EMBL" id="KAF2672305.1"/>
    </source>
</evidence>
<comment type="similarity">
    <text evidence="1">Belongs to the carbohydrate esterase 15 (CE15) family.</text>
</comment>
<evidence type="ECO:0000256" key="3">
    <source>
        <dbReference type="ARBA" id="ARBA00022729"/>
    </source>
</evidence>
<dbReference type="EMBL" id="MU004232">
    <property type="protein sequence ID" value="KAF2672305.1"/>
    <property type="molecule type" value="Genomic_DNA"/>
</dbReference>
<organism evidence="9 10">
    <name type="scientific">Microthyrium microscopicum</name>
    <dbReference type="NCBI Taxonomy" id="703497"/>
    <lineage>
        <taxon>Eukaryota</taxon>
        <taxon>Fungi</taxon>
        <taxon>Dikarya</taxon>
        <taxon>Ascomycota</taxon>
        <taxon>Pezizomycotina</taxon>
        <taxon>Dothideomycetes</taxon>
        <taxon>Dothideomycetes incertae sedis</taxon>
        <taxon>Microthyriales</taxon>
        <taxon>Microthyriaceae</taxon>
        <taxon>Microthyrium</taxon>
    </lineage>
</organism>
<keyword evidence="2" id="KW-0719">Serine esterase</keyword>